<dbReference type="AlphaFoldDB" id="R7YQD6"/>
<organism evidence="6 7">
    <name type="scientific">Coniosporium apollinis (strain CBS 100218)</name>
    <name type="common">Rock-inhabiting black yeast</name>
    <dbReference type="NCBI Taxonomy" id="1168221"/>
    <lineage>
        <taxon>Eukaryota</taxon>
        <taxon>Fungi</taxon>
        <taxon>Dikarya</taxon>
        <taxon>Ascomycota</taxon>
        <taxon>Pezizomycotina</taxon>
        <taxon>Dothideomycetes</taxon>
        <taxon>Dothideomycetes incertae sedis</taxon>
        <taxon>Coniosporium</taxon>
    </lineage>
</organism>
<dbReference type="RefSeq" id="XP_007779432.1">
    <property type="nucleotide sequence ID" value="XM_007781242.1"/>
</dbReference>
<feature type="region of interest" description="Disordered" evidence="4">
    <location>
        <begin position="268"/>
        <end position="318"/>
    </location>
</feature>
<keyword evidence="7" id="KW-1185">Reference proteome</keyword>
<proteinExistence type="predicted"/>
<dbReference type="Pfam" id="PF00076">
    <property type="entry name" value="RRM_1"/>
    <property type="match status" value="1"/>
</dbReference>
<dbReference type="PANTHER" id="PTHR48025">
    <property type="entry name" value="OS02G0815200 PROTEIN"/>
    <property type="match status" value="1"/>
</dbReference>
<gene>
    <name evidence="6" type="ORF">W97_03345</name>
</gene>
<dbReference type="InterPro" id="IPR012677">
    <property type="entry name" value="Nucleotide-bd_a/b_plait_sf"/>
</dbReference>
<dbReference type="Gene3D" id="3.30.70.330">
    <property type="match status" value="2"/>
</dbReference>
<feature type="domain" description="RRM" evidence="5">
    <location>
        <begin position="195"/>
        <end position="272"/>
    </location>
</feature>
<feature type="compositionally biased region" description="Low complexity" evidence="4">
    <location>
        <begin position="300"/>
        <end position="315"/>
    </location>
</feature>
<sequence>MGSSPQLGDAIGDAEARLQAAAQAYPSQNGPDAATLSAEPWRMLIDAHVANLHSHNGIIKEMYRLASLGLPGAVLLFQDLNNVRSRAERMLEDATKARNAVDEYLRAPTKASQHGEVNKTAQATAHGSKNETTQPALAKYPENIEHESSRSPSQPYTNPYFYVETQSAPASATEHSASTTTKPNSDAHQGEDASSRLHLGNCPYQATVDDFRTFFTGYQTQAINVPVNPRTQRAVGYAFVTLRSAAEAQRAVAELNGKTMFERKIGVQIARPGPNDMPKASRTRSPSFLPGASDSSPDSGRATPAPAAGPGTHRPNQQYVPGVQDISATVYMCNLPVRTDTDDIVPFFALTGYHVRNVDTHCRFHATHESYYAFVTLRDADEVQCAIAELHYVNLEGRRALLEPASLHMWPRIGPQRPTNSGVERAPTPAVEYDDITGEVNARLAATRQRKREAHTQKRERKRKRVSGDSVISDPAAGNADFHALPPLPKRPRQFWGGSLPLYSQDETHGRLSPVDGYTPHRVAKREWDDGYGAESPAAKRVKVEPV</sequence>
<feature type="region of interest" description="Disordered" evidence="4">
    <location>
        <begin position="446"/>
        <end position="488"/>
    </location>
</feature>
<dbReference type="OrthoDB" id="439808at2759"/>
<dbReference type="STRING" id="1168221.R7YQD6"/>
<feature type="coiled-coil region" evidence="3">
    <location>
        <begin position="77"/>
        <end position="107"/>
    </location>
</feature>
<dbReference type="InterPro" id="IPR000504">
    <property type="entry name" value="RRM_dom"/>
</dbReference>
<dbReference type="GeneID" id="19900656"/>
<dbReference type="InterPro" id="IPR050502">
    <property type="entry name" value="Euk_RNA-bind_prot"/>
</dbReference>
<dbReference type="PROSITE" id="PS50102">
    <property type="entry name" value="RRM"/>
    <property type="match status" value="1"/>
</dbReference>
<dbReference type="SUPFAM" id="SSF54928">
    <property type="entry name" value="RNA-binding domain, RBD"/>
    <property type="match status" value="2"/>
</dbReference>
<dbReference type="PANTHER" id="PTHR48025:SF1">
    <property type="entry name" value="RRM DOMAIN-CONTAINING PROTEIN"/>
    <property type="match status" value="1"/>
</dbReference>
<feature type="region of interest" description="Disordered" evidence="4">
    <location>
        <begin position="525"/>
        <end position="547"/>
    </location>
</feature>
<evidence type="ECO:0000256" key="3">
    <source>
        <dbReference type="SAM" id="Coils"/>
    </source>
</evidence>
<reference evidence="7" key="1">
    <citation type="submission" date="2012-06" db="EMBL/GenBank/DDBJ databases">
        <title>The genome sequence of Coniosporium apollinis CBS 100218.</title>
        <authorList>
            <consortium name="The Broad Institute Genome Sequencing Platform"/>
            <person name="Cuomo C."/>
            <person name="Gorbushina A."/>
            <person name="Noack S."/>
            <person name="Walker B."/>
            <person name="Young S.K."/>
            <person name="Zeng Q."/>
            <person name="Gargeya S."/>
            <person name="Fitzgerald M."/>
            <person name="Haas B."/>
            <person name="Abouelleil A."/>
            <person name="Alvarado L."/>
            <person name="Arachchi H.M."/>
            <person name="Berlin A.M."/>
            <person name="Chapman S.B."/>
            <person name="Goldberg J."/>
            <person name="Griggs A."/>
            <person name="Gujja S."/>
            <person name="Hansen M."/>
            <person name="Howarth C."/>
            <person name="Imamovic A."/>
            <person name="Larimer J."/>
            <person name="McCowan C."/>
            <person name="Montmayeur A."/>
            <person name="Murphy C."/>
            <person name="Neiman D."/>
            <person name="Pearson M."/>
            <person name="Priest M."/>
            <person name="Roberts A."/>
            <person name="Saif S."/>
            <person name="Shea T."/>
            <person name="Sisk P."/>
            <person name="Sykes S."/>
            <person name="Wortman J."/>
            <person name="Nusbaum C."/>
            <person name="Birren B."/>
        </authorList>
    </citation>
    <scope>NUCLEOTIDE SEQUENCE [LARGE SCALE GENOMIC DNA]</scope>
    <source>
        <strain evidence="7">CBS 100218</strain>
    </source>
</reference>
<dbReference type="SMART" id="SM00360">
    <property type="entry name" value="RRM"/>
    <property type="match status" value="2"/>
</dbReference>
<keyword evidence="3" id="KW-0175">Coiled coil</keyword>
<evidence type="ECO:0000313" key="6">
    <source>
        <dbReference type="EMBL" id="EON64115.1"/>
    </source>
</evidence>
<evidence type="ECO:0000259" key="5">
    <source>
        <dbReference type="PROSITE" id="PS50102"/>
    </source>
</evidence>
<feature type="compositionally biased region" description="Basic residues" evidence="4">
    <location>
        <begin position="448"/>
        <end position="465"/>
    </location>
</feature>
<evidence type="ECO:0000256" key="4">
    <source>
        <dbReference type="SAM" id="MobiDB-lite"/>
    </source>
</evidence>
<feature type="region of interest" description="Disordered" evidence="4">
    <location>
        <begin position="167"/>
        <end position="197"/>
    </location>
</feature>
<dbReference type="GO" id="GO:0005634">
    <property type="term" value="C:nucleus"/>
    <property type="evidence" value="ECO:0007669"/>
    <property type="project" value="TreeGrafter"/>
</dbReference>
<feature type="compositionally biased region" description="Low complexity" evidence="4">
    <location>
        <begin position="167"/>
        <end position="181"/>
    </location>
</feature>
<evidence type="ECO:0000313" key="7">
    <source>
        <dbReference type="Proteomes" id="UP000016924"/>
    </source>
</evidence>
<protein>
    <recommendedName>
        <fullName evidence="5">RRM domain-containing protein</fullName>
    </recommendedName>
</protein>
<feature type="compositionally biased region" description="Polar residues" evidence="4">
    <location>
        <begin position="119"/>
        <end position="134"/>
    </location>
</feature>
<dbReference type="InterPro" id="IPR035979">
    <property type="entry name" value="RBD_domain_sf"/>
</dbReference>
<name>R7YQD6_CONA1</name>
<dbReference type="CDD" id="cd00590">
    <property type="entry name" value="RRM_SF"/>
    <property type="match status" value="1"/>
</dbReference>
<dbReference type="GO" id="GO:0003729">
    <property type="term" value="F:mRNA binding"/>
    <property type="evidence" value="ECO:0007669"/>
    <property type="project" value="TreeGrafter"/>
</dbReference>
<dbReference type="Proteomes" id="UP000016924">
    <property type="component" value="Unassembled WGS sequence"/>
</dbReference>
<keyword evidence="1 2" id="KW-0694">RNA-binding</keyword>
<dbReference type="HOGENOM" id="CLU_497834_0_0_1"/>
<evidence type="ECO:0000256" key="1">
    <source>
        <dbReference type="ARBA" id="ARBA00022884"/>
    </source>
</evidence>
<accession>R7YQD6</accession>
<evidence type="ECO:0000256" key="2">
    <source>
        <dbReference type="PROSITE-ProRule" id="PRU00176"/>
    </source>
</evidence>
<feature type="region of interest" description="Disordered" evidence="4">
    <location>
        <begin position="107"/>
        <end position="134"/>
    </location>
</feature>
<dbReference type="EMBL" id="JH767566">
    <property type="protein sequence ID" value="EON64115.1"/>
    <property type="molecule type" value="Genomic_DNA"/>
</dbReference>